<accession>A0A1I3R4J9</accession>
<dbReference type="STRING" id="1884381.SAMN05518846_103253"/>
<organism evidence="1 2">
    <name type="scientific">Brevibacillus centrosporus</name>
    <dbReference type="NCBI Taxonomy" id="54910"/>
    <lineage>
        <taxon>Bacteria</taxon>
        <taxon>Bacillati</taxon>
        <taxon>Bacillota</taxon>
        <taxon>Bacilli</taxon>
        <taxon>Bacillales</taxon>
        <taxon>Paenibacillaceae</taxon>
        <taxon>Brevibacillus</taxon>
    </lineage>
</organism>
<dbReference type="Proteomes" id="UP000198915">
    <property type="component" value="Unassembled WGS sequence"/>
</dbReference>
<dbReference type="AlphaFoldDB" id="A0A1I3R4J9"/>
<gene>
    <name evidence="1" type="ORF">SAMN05518846_103253</name>
</gene>
<protein>
    <submittedName>
        <fullName evidence="1">Uncharacterized protein</fullName>
    </submittedName>
</protein>
<keyword evidence="2" id="KW-1185">Reference proteome</keyword>
<evidence type="ECO:0000313" key="2">
    <source>
        <dbReference type="Proteomes" id="UP000198915"/>
    </source>
</evidence>
<reference evidence="2" key="1">
    <citation type="submission" date="2016-10" db="EMBL/GenBank/DDBJ databases">
        <authorList>
            <person name="Varghese N."/>
            <person name="Submissions S."/>
        </authorList>
    </citation>
    <scope>NUCLEOTIDE SEQUENCE [LARGE SCALE GENOMIC DNA]</scope>
    <source>
        <strain evidence="2">OK042</strain>
    </source>
</reference>
<name>A0A1I3R4J9_9BACL</name>
<proteinExistence type="predicted"/>
<dbReference type="EMBL" id="FORT01000003">
    <property type="protein sequence ID" value="SFJ40277.1"/>
    <property type="molecule type" value="Genomic_DNA"/>
</dbReference>
<dbReference type="RefSeq" id="WP_092267238.1">
    <property type="nucleotide sequence ID" value="NZ_FORT01000003.1"/>
</dbReference>
<evidence type="ECO:0000313" key="1">
    <source>
        <dbReference type="EMBL" id="SFJ40277.1"/>
    </source>
</evidence>
<sequence length="137" mass="15577">MHMYKKAGTLACLLPFLAICIFVARPPFLYPALPFDSVPKSTVVSSLQENPTDRVKLLAVDGEYAWYGTKASQGLAAERLKSALEAKGWLFLQQEGSGCFFEKDRKKIVITSQMWTREFVFFKAPNWITYETPIRSM</sequence>